<dbReference type="Pfam" id="PF01381">
    <property type="entry name" value="HTH_3"/>
    <property type="match status" value="1"/>
</dbReference>
<dbReference type="RefSeq" id="WP_001097380.1">
    <property type="nucleotide sequence ID" value="NZ_AP018935.1"/>
</dbReference>
<dbReference type="GO" id="GO:0003677">
    <property type="term" value="F:DNA binding"/>
    <property type="evidence" value="ECO:0007669"/>
    <property type="project" value="InterPro"/>
</dbReference>
<accession>A0A076Z4U8</accession>
<dbReference type="OMA" id="PFKSDME"/>
<dbReference type="InterPro" id="IPR010982">
    <property type="entry name" value="Lambda_DNA-bd_dom_sf"/>
</dbReference>
<reference evidence="2 3" key="1">
    <citation type="journal article" date="2015" name="PLoS ONE">
        <title>Genomic analysis reveals the molecular basis for capsule loss in the group B streptococcus population.</title>
        <authorList>
            <consortium name="DEVANI Consortium"/>
            <person name="Rosini R."/>
            <person name="Campisi E."/>
            <person name="De Chiara M."/>
            <person name="Tettelin H."/>
            <person name="Rinaudo D."/>
            <person name="Toniolo C."/>
            <person name="Metruccio M."/>
            <person name="Guidotti S."/>
            <person name="Sorensen U.B."/>
            <person name="Kilian M."/>
            <person name="Ramirez M."/>
            <person name="Janulczyk R."/>
            <person name="Donati C."/>
            <person name="Grandi G."/>
            <person name="Margarit I."/>
        </authorList>
    </citation>
    <scope>NUCLEOTIDE SEQUENCE [LARGE SCALE GENOMIC DNA]</scope>
    <source>
        <strain evidence="2 3">ES-PW-063</strain>
    </source>
</reference>
<sequence length="183" mass="20972">MNTRIPYLVALSGKTLKQISEETGIAYPTLTSYNQGVRNPKKNNAVILAKYFGVSVGYLLGDEKEPNLINPGDESLIKGLFRVAQGKTNLDKVTEWTPFKDDVSFVKTMLLSTPTLERKIDEIFEGIEPNIIQALKQRIKEVAEEFPYTINHSGDEKSDYHFVWQAWEESDEYKKRMAEKHKK</sequence>
<evidence type="ECO:0000313" key="2">
    <source>
        <dbReference type="EMBL" id="KLJ30458.1"/>
    </source>
</evidence>
<dbReference type="InterPro" id="IPR001387">
    <property type="entry name" value="Cro/C1-type_HTH"/>
</dbReference>
<dbReference type="CDD" id="cd00093">
    <property type="entry name" value="HTH_XRE"/>
    <property type="match status" value="1"/>
</dbReference>
<dbReference type="SUPFAM" id="SSF47413">
    <property type="entry name" value="lambda repressor-like DNA-binding domains"/>
    <property type="match status" value="1"/>
</dbReference>
<protein>
    <recommendedName>
        <fullName evidence="1">HTH cro/C1-type domain-containing protein</fullName>
    </recommendedName>
</protein>
<feature type="domain" description="HTH cro/C1-type" evidence="1">
    <location>
        <begin position="13"/>
        <end position="59"/>
    </location>
</feature>
<dbReference type="AlphaFoldDB" id="A0A076Z4U8"/>
<gene>
    <name evidence="2" type="ORF">WA45_02605</name>
</gene>
<evidence type="ECO:0000313" key="3">
    <source>
        <dbReference type="Proteomes" id="UP000035174"/>
    </source>
</evidence>
<name>A0A076Z4U8_STRAG</name>
<dbReference type="Proteomes" id="UP000035174">
    <property type="component" value="Unassembled WGS sequence"/>
</dbReference>
<comment type="caution">
    <text evidence="2">The sequence shown here is derived from an EMBL/GenBank/DDBJ whole genome shotgun (WGS) entry which is preliminary data.</text>
</comment>
<dbReference type="EMBL" id="LCVB01000015">
    <property type="protein sequence ID" value="KLJ30458.1"/>
    <property type="molecule type" value="Genomic_DNA"/>
</dbReference>
<dbReference type="PROSITE" id="PS50943">
    <property type="entry name" value="HTH_CROC1"/>
    <property type="match status" value="1"/>
</dbReference>
<dbReference type="SMART" id="SM00530">
    <property type="entry name" value="HTH_XRE"/>
    <property type="match status" value="1"/>
</dbReference>
<organism evidence="2 3">
    <name type="scientific">Streptococcus agalactiae</name>
    <dbReference type="NCBI Taxonomy" id="1311"/>
    <lineage>
        <taxon>Bacteria</taxon>
        <taxon>Bacillati</taxon>
        <taxon>Bacillota</taxon>
        <taxon>Bacilli</taxon>
        <taxon>Lactobacillales</taxon>
        <taxon>Streptococcaceae</taxon>
        <taxon>Streptococcus</taxon>
    </lineage>
</organism>
<dbReference type="Gene3D" id="1.10.260.40">
    <property type="entry name" value="lambda repressor-like DNA-binding domains"/>
    <property type="match status" value="1"/>
</dbReference>
<proteinExistence type="predicted"/>
<evidence type="ECO:0000259" key="1">
    <source>
        <dbReference type="PROSITE" id="PS50943"/>
    </source>
</evidence>